<dbReference type="SUPFAM" id="SSF111331">
    <property type="entry name" value="NAD kinase/diacylglycerol kinase-like"/>
    <property type="match status" value="1"/>
</dbReference>
<dbReference type="InterPro" id="IPR017438">
    <property type="entry name" value="ATP-NAD_kinase_N"/>
</dbReference>
<reference evidence="1 2" key="1">
    <citation type="submission" date="2019-02" db="EMBL/GenBank/DDBJ databases">
        <title>Deep-cultivation of Planctomycetes and their phenomic and genomic characterization uncovers novel biology.</title>
        <authorList>
            <person name="Wiegand S."/>
            <person name="Jogler M."/>
            <person name="Boedeker C."/>
            <person name="Pinto D."/>
            <person name="Vollmers J."/>
            <person name="Rivas-Marin E."/>
            <person name="Kohn T."/>
            <person name="Peeters S.H."/>
            <person name="Heuer A."/>
            <person name="Rast P."/>
            <person name="Oberbeckmann S."/>
            <person name="Bunk B."/>
            <person name="Jeske O."/>
            <person name="Meyerdierks A."/>
            <person name="Storesund J.E."/>
            <person name="Kallscheuer N."/>
            <person name="Luecker S."/>
            <person name="Lage O.M."/>
            <person name="Pohl T."/>
            <person name="Merkel B.J."/>
            <person name="Hornburger P."/>
            <person name="Mueller R.-W."/>
            <person name="Bruemmer F."/>
            <person name="Labrenz M."/>
            <person name="Spormann A.M."/>
            <person name="Op Den Camp H."/>
            <person name="Overmann J."/>
            <person name="Amann R."/>
            <person name="Jetten M.S.M."/>
            <person name="Mascher T."/>
            <person name="Medema M.H."/>
            <person name="Devos D.P."/>
            <person name="Kaster A.-K."/>
            <person name="Ovreas L."/>
            <person name="Rohde M."/>
            <person name="Galperin M.Y."/>
            <person name="Jogler C."/>
        </authorList>
    </citation>
    <scope>NUCLEOTIDE SEQUENCE [LARGE SCALE GENOMIC DNA]</scope>
    <source>
        <strain evidence="1 2">Enr8</strain>
    </source>
</reference>
<dbReference type="Proteomes" id="UP000318878">
    <property type="component" value="Unassembled WGS sequence"/>
</dbReference>
<dbReference type="RefSeq" id="WP_146435265.1">
    <property type="nucleotide sequence ID" value="NZ_SJPF01000005.1"/>
</dbReference>
<dbReference type="PANTHER" id="PTHR13158">
    <property type="match status" value="1"/>
</dbReference>
<dbReference type="Gene3D" id="2.60.200.30">
    <property type="entry name" value="Probable inorganic polyphosphate/atp-NAD kinase, domain 2"/>
    <property type="match status" value="1"/>
</dbReference>
<organism evidence="1 2">
    <name type="scientific">Blastopirellula retiformator</name>
    <dbReference type="NCBI Taxonomy" id="2527970"/>
    <lineage>
        <taxon>Bacteria</taxon>
        <taxon>Pseudomonadati</taxon>
        <taxon>Planctomycetota</taxon>
        <taxon>Planctomycetia</taxon>
        <taxon>Pirellulales</taxon>
        <taxon>Pirellulaceae</taxon>
        <taxon>Blastopirellula</taxon>
    </lineage>
</organism>
<protein>
    <submittedName>
        <fullName evidence="1">Inorganic polyphosphate/ATP-NAD kinase</fullName>
        <ecNumber evidence="1">2.7.1.23</ecNumber>
    </submittedName>
</protein>
<dbReference type="PANTHER" id="PTHR13158:SF5">
    <property type="entry name" value="NAD KINASE 2, MITOCHONDRIAL"/>
    <property type="match status" value="1"/>
</dbReference>
<dbReference type="EMBL" id="SJPF01000005">
    <property type="protein sequence ID" value="TWT30650.1"/>
    <property type="molecule type" value="Genomic_DNA"/>
</dbReference>
<accession>A0A5C5UYC2</accession>
<proteinExistence type="predicted"/>
<dbReference type="InterPro" id="IPR017437">
    <property type="entry name" value="ATP-NAD_kinase_PpnK-typ_C"/>
</dbReference>
<comment type="caution">
    <text evidence="1">The sequence shown here is derived from an EMBL/GenBank/DDBJ whole genome shotgun (WGS) entry which is preliminary data.</text>
</comment>
<dbReference type="GO" id="GO:0003951">
    <property type="term" value="F:NAD+ kinase activity"/>
    <property type="evidence" value="ECO:0007669"/>
    <property type="project" value="UniProtKB-EC"/>
</dbReference>
<gene>
    <name evidence="1" type="primary">ppnK_2</name>
    <name evidence="1" type="ORF">Enr8_41710</name>
</gene>
<dbReference type="EC" id="2.7.1.23" evidence="1"/>
<sequence>MRTVSNMIAVVTRETRLEGLKQRWGTSNQADFLLGAAVKHEVERRRQVRARRGIAVSETDLCEFADSAIELTDREVYEEEDAQYNESLQQLYRELDLGIPVREVDRSFLANFDFGRCLAVVVIGQDGLVANVAKYAGDLPVIGVNPDPLRYDGVLLPFQVREARAAMQRVMKQQARFEPITLAEVNTITGQRMVAFNDFFVGCRTHASARYTLEADGRRESQSSSGVLISTGAGATGWMSSVFNMAAGISRFTTDSELPRLSLARDERKLMWAVREPFVSRHSSADNIMGILNDGDELVLGSLMPTQGVIFSDGVEDDFLEFNSGNIATFSVSEQQARLVVG</sequence>
<keyword evidence="1" id="KW-0418">Kinase</keyword>
<evidence type="ECO:0000313" key="1">
    <source>
        <dbReference type="EMBL" id="TWT30650.1"/>
    </source>
</evidence>
<dbReference type="InterPro" id="IPR016064">
    <property type="entry name" value="NAD/diacylglycerol_kinase_sf"/>
</dbReference>
<dbReference type="GO" id="GO:0019674">
    <property type="term" value="P:NAD+ metabolic process"/>
    <property type="evidence" value="ECO:0007669"/>
    <property type="project" value="InterPro"/>
</dbReference>
<dbReference type="OrthoDB" id="1889537at2"/>
<dbReference type="Gene3D" id="3.40.50.10330">
    <property type="entry name" value="Probable inorganic polyphosphate/atp-NAD kinase, domain 1"/>
    <property type="match status" value="1"/>
</dbReference>
<dbReference type="AlphaFoldDB" id="A0A5C5UYC2"/>
<evidence type="ECO:0000313" key="2">
    <source>
        <dbReference type="Proteomes" id="UP000318878"/>
    </source>
</evidence>
<keyword evidence="1" id="KW-0808">Transferase</keyword>
<name>A0A5C5UYC2_9BACT</name>
<keyword evidence="2" id="KW-1185">Reference proteome</keyword>